<dbReference type="Proteomes" id="UP001596037">
    <property type="component" value="Unassembled WGS sequence"/>
</dbReference>
<gene>
    <name evidence="1" type="ORF">ACFPOE_12610</name>
</gene>
<proteinExistence type="predicted"/>
<comment type="caution">
    <text evidence="1">The sequence shown here is derived from an EMBL/GenBank/DDBJ whole genome shotgun (WGS) entry which is preliminary data.</text>
</comment>
<protein>
    <recommendedName>
        <fullName evidence="3">Lipoprotein</fullName>
    </recommendedName>
</protein>
<accession>A0ABW0NEQ0</accession>
<name>A0ABW0NEQ0_9BURK</name>
<sequence>MINTFKGLTAAAVTVVVILTSGCGGGGGGPEPVLTATTNVNQAVTANNISAITDKTFTFSGGIPALGTTGTTTLSVTPAGTGTLPKFSVSSATDGVASGTVAFGSCIFRIDTSTSKNPKLAVGQTVEVTDCTLQAPTASKPVGAAFGSDLTLTLNGTSSKIPVTIVVNADGSVTVDGKGLGTVTVTLVTGT</sequence>
<evidence type="ECO:0000313" key="2">
    <source>
        <dbReference type="Proteomes" id="UP001596037"/>
    </source>
</evidence>
<dbReference type="RefSeq" id="WP_376850432.1">
    <property type="nucleotide sequence ID" value="NZ_JBHSMF010000006.1"/>
</dbReference>
<reference evidence="2" key="1">
    <citation type="journal article" date="2019" name="Int. J. Syst. Evol. Microbiol.">
        <title>The Global Catalogue of Microorganisms (GCM) 10K type strain sequencing project: providing services to taxonomists for standard genome sequencing and annotation.</title>
        <authorList>
            <consortium name="The Broad Institute Genomics Platform"/>
            <consortium name="The Broad Institute Genome Sequencing Center for Infectious Disease"/>
            <person name="Wu L."/>
            <person name="Ma J."/>
        </authorList>
    </citation>
    <scope>NUCLEOTIDE SEQUENCE [LARGE SCALE GENOMIC DNA]</scope>
    <source>
        <strain evidence="2">CCUG 57401</strain>
    </source>
</reference>
<dbReference type="EMBL" id="JBHSMF010000006">
    <property type="protein sequence ID" value="MFC5498378.1"/>
    <property type="molecule type" value="Genomic_DNA"/>
</dbReference>
<evidence type="ECO:0008006" key="3">
    <source>
        <dbReference type="Google" id="ProtNLM"/>
    </source>
</evidence>
<dbReference type="PROSITE" id="PS51257">
    <property type="entry name" value="PROKAR_LIPOPROTEIN"/>
    <property type="match status" value="1"/>
</dbReference>
<keyword evidence="2" id="KW-1185">Reference proteome</keyword>
<organism evidence="1 2">
    <name type="scientific">Caenimonas terrae</name>
    <dbReference type="NCBI Taxonomy" id="696074"/>
    <lineage>
        <taxon>Bacteria</taxon>
        <taxon>Pseudomonadati</taxon>
        <taxon>Pseudomonadota</taxon>
        <taxon>Betaproteobacteria</taxon>
        <taxon>Burkholderiales</taxon>
        <taxon>Comamonadaceae</taxon>
        <taxon>Caenimonas</taxon>
    </lineage>
</organism>
<evidence type="ECO:0000313" key="1">
    <source>
        <dbReference type="EMBL" id="MFC5498378.1"/>
    </source>
</evidence>